<dbReference type="RefSeq" id="WP_184087136.1">
    <property type="nucleotide sequence ID" value="NZ_JACHIJ010000005.1"/>
</dbReference>
<evidence type="ECO:0000313" key="1">
    <source>
        <dbReference type="EMBL" id="MBB5053476.1"/>
    </source>
</evidence>
<comment type="caution">
    <text evidence="1">The sequence shown here is derived from an EMBL/GenBank/DDBJ whole genome shotgun (WGS) entry which is preliminary data.</text>
</comment>
<dbReference type="AlphaFoldDB" id="A0A840N9U7"/>
<organism evidence="1 2">
    <name type="scientific">Afipia massiliensis</name>
    <dbReference type="NCBI Taxonomy" id="211460"/>
    <lineage>
        <taxon>Bacteria</taxon>
        <taxon>Pseudomonadati</taxon>
        <taxon>Pseudomonadota</taxon>
        <taxon>Alphaproteobacteria</taxon>
        <taxon>Hyphomicrobiales</taxon>
        <taxon>Nitrobacteraceae</taxon>
        <taxon>Afipia</taxon>
    </lineage>
</organism>
<gene>
    <name evidence="1" type="ORF">HNQ36_003476</name>
</gene>
<sequence>MEVAITPSPEQIKRIEKAKEQLQALGFNADEIKGVAKELRPRLSHKQQIQAIVTRLGLAPDGDIARAWNSISGINAEAHGGRALHQSFVVDDAFRADWQAPFDTVIRGLMIALQGKYAAFVQRIDQLVAMKDRSAAVTSLSKEIPGALPLLWHFFNKLETPDWLPHLAKRNLLSAPLSQAEEAGVDRSFLRQWPAGRYLLRMAKSPDAKARALITDTLRSVAVSTHPDVQQMGMEILAALPANEAAPLVDLAEAWLTPDARFIVAQGPHDLIKHLAQDCEGDAALRATRAVFKVFAENERLATLFSRHMYEHHLPDAIKAIAPVCKAEAVAVVADLLDQAVRIARKVTDDPPHDYTYYLSGEVSEHGTKHDVIDALVGEIVRASKLAIEADPACTRDVVSRIQSRSPKIFTRISLHVLSINPGGAPDLAQACLADPDLIEETWCRFEYGELARAWFPSLAASNQQSILSYVDSVPDKYRDRFNERFEKHEKRPPTPEEQRSRDESVVRDLLWHWRDVLPADRRDRLEQLGDPDAWRQRLYEPAKSPATAPDFLTTPIDEIVAYLETWRPSSGEQRETATALAQDLRTATTNNAALYSANAARFAQLPPIYVRRVLEGLSNASNNKYDLDWNGALALIEAVTQPVVEPEPSGIEGDDPDWSWTRKAAIGLLAFGLRRGAEGFPFGAAGLVHGLILELYRTAPREPDTDNFEESYRSFPHFGAQSTWRGAAVELAILFIFWISKDQDSEVGKAPREAFKKLPELRQIFEAELTDRSPSGRIPRAIMGRYLNWFAYFAESWLRGQMPALFPDDDLSLRDAAWLAHLSADSGPISGFATAMRDCYVTEIKRLGDESSARDKQHVDDRLAEYLIILYIAAAFADDVFALFWDTAPVQARQHAMWFLGVQLELRPDQLPDDLRARALSYWDRRLAAAKASSTPDHFREEIGAVGQFFFRKGIPDEWLMEQVLLMSEGGFAPTESYSVMDRLEKISPNFPDLAAQTLAALVKNQHFDRWVYMTQSAGMRTIFVNGLATASPKTAAAVSEAINYLVAIGDTGYLDLLPNPQLKER</sequence>
<evidence type="ECO:0000313" key="2">
    <source>
        <dbReference type="Proteomes" id="UP000521227"/>
    </source>
</evidence>
<reference evidence="1 2" key="1">
    <citation type="submission" date="2020-08" db="EMBL/GenBank/DDBJ databases">
        <title>Genomic Encyclopedia of Type Strains, Phase IV (KMG-IV): sequencing the most valuable type-strain genomes for metagenomic binning, comparative biology and taxonomic classification.</title>
        <authorList>
            <person name="Goeker M."/>
        </authorList>
    </citation>
    <scope>NUCLEOTIDE SEQUENCE [LARGE SCALE GENOMIC DNA]</scope>
    <source>
        <strain evidence="1 2">DSM 17498</strain>
    </source>
</reference>
<protein>
    <submittedName>
        <fullName evidence="1">Uncharacterized protein</fullName>
    </submittedName>
</protein>
<proteinExistence type="predicted"/>
<name>A0A840N9U7_9BRAD</name>
<accession>A0A840N9U7</accession>
<dbReference type="EMBL" id="JACHIJ010000005">
    <property type="protein sequence ID" value="MBB5053476.1"/>
    <property type="molecule type" value="Genomic_DNA"/>
</dbReference>
<dbReference type="Proteomes" id="UP000521227">
    <property type="component" value="Unassembled WGS sequence"/>
</dbReference>